<dbReference type="Proteomes" id="UP001196509">
    <property type="component" value="Unassembled WGS sequence"/>
</dbReference>
<dbReference type="PANTHER" id="PTHR33376">
    <property type="match status" value="1"/>
</dbReference>
<evidence type="ECO:0000313" key="3">
    <source>
        <dbReference type="Proteomes" id="UP001196509"/>
    </source>
</evidence>
<dbReference type="InterPro" id="IPR018389">
    <property type="entry name" value="DctP_fam"/>
</dbReference>
<comment type="caution">
    <text evidence="2">The sequence shown here is derived from an EMBL/GenBank/DDBJ whole genome shotgun (WGS) entry which is preliminary data.</text>
</comment>
<dbReference type="Gene3D" id="3.40.190.170">
    <property type="entry name" value="Bacterial extracellular solute-binding protein, family 7"/>
    <property type="match status" value="1"/>
</dbReference>
<dbReference type="PANTHER" id="PTHR33376:SF15">
    <property type="entry name" value="BLL6794 PROTEIN"/>
    <property type="match status" value="1"/>
</dbReference>
<dbReference type="AlphaFoldDB" id="A0AAE2ZII6"/>
<protein>
    <submittedName>
        <fullName evidence="2">TRAP transporter substrate-binding protein</fullName>
    </submittedName>
</protein>
<keyword evidence="1" id="KW-0732">Signal</keyword>
<keyword evidence="3" id="KW-1185">Reference proteome</keyword>
<dbReference type="GO" id="GO:0055085">
    <property type="term" value="P:transmembrane transport"/>
    <property type="evidence" value="ECO:0007669"/>
    <property type="project" value="InterPro"/>
</dbReference>
<dbReference type="EMBL" id="JAICBX010000002">
    <property type="protein sequence ID" value="MBW8637339.1"/>
    <property type="molecule type" value="Genomic_DNA"/>
</dbReference>
<evidence type="ECO:0000313" key="2">
    <source>
        <dbReference type="EMBL" id="MBW8637339.1"/>
    </source>
</evidence>
<dbReference type="Pfam" id="PF03480">
    <property type="entry name" value="DctP"/>
    <property type="match status" value="1"/>
</dbReference>
<sequence length="343" mass="36624">MKHTIGKYLAGAASAAIWAGLTVGGHAADTLRLAHFLPPQHPIHATAEKWGASISEASGGELTIQIFPAQQLGSAFDHYNLARDGIADIAAVNPGYQPGRFPISGAIELPLILSNATGGSQAVDEWYRQYAETDMPDVVFCMATIHQPASFHTVNKAIVEPKDVDGLRVRTGNATIAQFVKELGGSNIQGSTAEVKDILQKGVADSVIWPWGSVSLFGIDNTVKYHLDVPLSVSALMFVMNKQKYESLPEASRKVLDDHCTSEWARQIATPWANFEAAGVEKLGGMEGHAINTPDAAQLEAWKAAAAPVVEIWAESVTEKGGDPDEILANLKKSAAKYDASAE</sequence>
<organism evidence="2 3">
    <name type="scientific">Flavimaribacter sediminis</name>
    <dbReference type="NCBI Taxonomy" id="2865987"/>
    <lineage>
        <taxon>Bacteria</taxon>
        <taxon>Pseudomonadati</taxon>
        <taxon>Pseudomonadota</taxon>
        <taxon>Alphaproteobacteria</taxon>
        <taxon>Hyphomicrobiales</taxon>
        <taxon>Rhizobiaceae</taxon>
        <taxon>Flavimaribacter</taxon>
    </lineage>
</organism>
<dbReference type="NCBIfam" id="NF037995">
    <property type="entry name" value="TRAP_S1"/>
    <property type="match status" value="1"/>
</dbReference>
<reference evidence="2" key="1">
    <citation type="submission" date="2021-08" db="EMBL/GenBank/DDBJ databases">
        <title>Hoeflea bacterium WL0058 sp. nov., isolated from the sediment.</title>
        <authorList>
            <person name="Wang L."/>
            <person name="Zhang D."/>
        </authorList>
    </citation>
    <scope>NUCLEOTIDE SEQUENCE</scope>
    <source>
        <strain evidence="2">WL0058</strain>
    </source>
</reference>
<name>A0AAE2ZII6_9HYPH</name>
<dbReference type="InterPro" id="IPR038404">
    <property type="entry name" value="TRAP_DctP_sf"/>
</dbReference>
<accession>A0AAE2ZII6</accession>
<proteinExistence type="predicted"/>
<dbReference type="CDD" id="cd13665">
    <property type="entry name" value="PBP2_TRAP_Dctp3_4"/>
    <property type="match status" value="1"/>
</dbReference>
<dbReference type="RefSeq" id="WP_220228050.1">
    <property type="nucleotide sequence ID" value="NZ_JAICBX010000002.1"/>
</dbReference>
<gene>
    <name evidence="2" type="ORF">K1W69_09080</name>
</gene>
<evidence type="ECO:0000256" key="1">
    <source>
        <dbReference type="ARBA" id="ARBA00022729"/>
    </source>
</evidence>